<dbReference type="EMBL" id="CABHML010000065">
    <property type="protein sequence ID" value="VUW83934.1"/>
    <property type="molecule type" value="Genomic_DNA"/>
</dbReference>
<feature type="coiled-coil region" evidence="1">
    <location>
        <begin position="329"/>
        <end position="363"/>
    </location>
</feature>
<dbReference type="Proteomes" id="UP000319252">
    <property type="component" value="Unassembled WGS sequence"/>
</dbReference>
<protein>
    <recommendedName>
        <fullName evidence="2">Polysaccharide pyruvyl transferase domain-containing protein</fullName>
    </recommendedName>
</protein>
<feature type="domain" description="Polysaccharide pyruvyl transferase" evidence="2">
    <location>
        <begin position="96"/>
        <end position="219"/>
    </location>
</feature>
<dbReference type="InterPro" id="IPR007345">
    <property type="entry name" value="Polysacch_pyruvyl_Trfase"/>
</dbReference>
<reference evidence="3 4" key="1">
    <citation type="submission" date="2019-07" db="EMBL/GenBank/DDBJ databases">
        <authorList>
            <person name="Chang H.-W."/>
            <person name="Raman A."/>
            <person name="Venkatesh S."/>
            <person name="Gehrig J."/>
        </authorList>
    </citation>
    <scope>NUCLEOTIDE SEQUENCE [LARGE SCALE GENOMIC DNA]</scope>
    <source>
        <strain evidence="3">B.longum_ssp_infantis_4</strain>
    </source>
</reference>
<keyword evidence="1" id="KW-0175">Coiled coil</keyword>
<evidence type="ECO:0000259" key="2">
    <source>
        <dbReference type="Pfam" id="PF04230"/>
    </source>
</evidence>
<gene>
    <name evidence="3" type="ORF">BLONGUMMC1_01437</name>
</gene>
<evidence type="ECO:0000313" key="4">
    <source>
        <dbReference type="Proteomes" id="UP000319252"/>
    </source>
</evidence>
<sequence length="399" mass="45797">MQYGLFSYETENIGDEIQSIAARRFLPAVDTYVDRDYVGQWEPQGDTKIIMNGWFMHPPYAWPPKSESIHPLLVSMYVDQADSRVGEAFFSSESVAYLNSHGPVGARDMSTLEFLRKHGVESYFSGCMTLTLQADPTIEKQDYILAVDLPEAVVEMLRQKTKRPVIESSPYFDANMSREDRFQMAEYFLFLYQSAHAVVATRLHAMLPSLALGTPVFLVMDHLKYDSRRYAGLDDLVNKATDVDYLNDYNLFDVDNPPANPDKYLSIREKLIADVSAFTGYNNDKTFRTVDFSRIAMNEAYVRLFTRGFHSLNRALLLAGDKAWLQEKYDDLYLHYADLQKNYADLQKNYEQLVAVCNLQNQEKERLSAQLDAVYHSRTWKAGRAVSAPVRLIKRIIGK</sequence>
<proteinExistence type="predicted"/>
<dbReference type="Pfam" id="PF04230">
    <property type="entry name" value="PS_pyruv_trans"/>
    <property type="match status" value="1"/>
</dbReference>
<evidence type="ECO:0000313" key="3">
    <source>
        <dbReference type="EMBL" id="VUW83934.1"/>
    </source>
</evidence>
<accession>A0A564S0Z0</accession>
<evidence type="ECO:0000256" key="1">
    <source>
        <dbReference type="SAM" id="Coils"/>
    </source>
</evidence>
<organism evidence="3 4">
    <name type="scientific">Bifidobacterium longum subsp. infantis</name>
    <dbReference type="NCBI Taxonomy" id="1682"/>
    <lineage>
        <taxon>Bacteria</taxon>
        <taxon>Bacillati</taxon>
        <taxon>Actinomycetota</taxon>
        <taxon>Actinomycetes</taxon>
        <taxon>Bifidobacteriales</taxon>
        <taxon>Bifidobacteriaceae</taxon>
        <taxon>Bifidobacterium</taxon>
    </lineage>
</organism>
<dbReference type="AlphaFoldDB" id="A0A564S0Z0"/>
<name>A0A564S0Z0_BIFLI</name>